<dbReference type="HOGENOM" id="CLU_062809_0_0_5"/>
<dbReference type="Proteomes" id="UP000001095">
    <property type="component" value="Unassembled WGS sequence"/>
</dbReference>
<keyword evidence="2" id="KW-1133">Transmembrane helix</keyword>
<feature type="region of interest" description="Disordered" evidence="1">
    <location>
        <begin position="212"/>
        <end position="293"/>
    </location>
</feature>
<sequence length="293" mass="31018">MQPNLQHADPSADPHDAIAAQLRGLAPRVMEESAQLSIAPAVSPELAREPEFQTAPLNDNIGDLLDSPHLARSRRRLFMTTVCAGMLIAAVWLVYGDTAKQQISQLIPQLRPAALVPQTASVESQDSAGQASPSEPKAEAATAPNASTRDANTAPSVPEATSVPGQAQLPPEIAQSIESMKQEIASLRQTVEQLQTGQQQLGRDVAKINEQEARRAASAKGTKPAPKRQAQPQRALAAPVVIPRPAAPYPPSQTQAYPHAPAQRDTYAAPAAPAQLPPQPGDASVPRPPMPLR</sequence>
<dbReference type="AlphaFoldDB" id="K8P0H8"/>
<keyword evidence="2" id="KW-0812">Transmembrane</keyword>
<keyword evidence="2" id="KW-0472">Membrane</keyword>
<dbReference type="PROSITE" id="PS50994">
    <property type="entry name" value="INTEGRASE"/>
    <property type="match status" value="1"/>
</dbReference>
<accession>K8P0H8</accession>
<feature type="region of interest" description="Disordered" evidence="1">
    <location>
        <begin position="118"/>
        <end position="167"/>
    </location>
</feature>
<feature type="compositionally biased region" description="Polar residues" evidence="1">
    <location>
        <begin position="144"/>
        <end position="155"/>
    </location>
</feature>
<dbReference type="PATRIC" id="fig|883079.3.peg.4255"/>
<comment type="caution">
    <text evidence="4">The sequence shown here is derived from an EMBL/GenBank/DDBJ whole genome shotgun (WGS) entry which is preliminary data.</text>
</comment>
<feature type="transmembrane region" description="Helical" evidence="2">
    <location>
        <begin position="77"/>
        <end position="95"/>
    </location>
</feature>
<keyword evidence="5" id="KW-1185">Reference proteome</keyword>
<dbReference type="InterPro" id="IPR001584">
    <property type="entry name" value="Integrase_cat-core"/>
</dbReference>
<name>K8P0H8_9BRAD</name>
<evidence type="ECO:0000313" key="5">
    <source>
        <dbReference type="Proteomes" id="UP000001095"/>
    </source>
</evidence>
<evidence type="ECO:0000313" key="4">
    <source>
        <dbReference type="EMBL" id="EKS31948.1"/>
    </source>
</evidence>
<feature type="compositionally biased region" description="Low complexity" evidence="1">
    <location>
        <begin position="260"/>
        <end position="274"/>
    </location>
</feature>
<protein>
    <recommendedName>
        <fullName evidence="3">Integrase catalytic domain-containing protein</fullName>
    </recommendedName>
</protein>
<feature type="compositionally biased region" description="Low complexity" evidence="1">
    <location>
        <begin position="223"/>
        <end position="244"/>
    </location>
</feature>
<dbReference type="RefSeq" id="WP_002715035.1">
    <property type="nucleotide sequence ID" value="NZ_KB375281.1"/>
</dbReference>
<feature type="compositionally biased region" description="Pro residues" evidence="1">
    <location>
        <begin position="275"/>
        <end position="293"/>
    </location>
</feature>
<reference evidence="4 5" key="1">
    <citation type="submission" date="2012-04" db="EMBL/GenBank/DDBJ databases">
        <title>The Genome Sequence of Afipia clevelandensis ATCC 49720.</title>
        <authorList>
            <consortium name="The Broad Institute Genome Sequencing Platform"/>
            <person name="Earl A."/>
            <person name="Ward D."/>
            <person name="Feldgarden M."/>
            <person name="Gevers D."/>
            <person name="Huys G."/>
            <person name="Walker B."/>
            <person name="Young S.K."/>
            <person name="Zeng Q."/>
            <person name="Gargeya S."/>
            <person name="Fitzgerald M."/>
            <person name="Haas B."/>
            <person name="Abouelleil A."/>
            <person name="Alvarado L."/>
            <person name="Arachchi H.M."/>
            <person name="Berlin A."/>
            <person name="Chapman S.B."/>
            <person name="Goldberg J."/>
            <person name="Griggs A."/>
            <person name="Gujja S."/>
            <person name="Hansen M."/>
            <person name="Howarth C."/>
            <person name="Imamovic A."/>
            <person name="Larimer J."/>
            <person name="McCowen C."/>
            <person name="Montmayeur A."/>
            <person name="Murphy C."/>
            <person name="Neiman D."/>
            <person name="Pearson M."/>
            <person name="Priest M."/>
            <person name="Roberts A."/>
            <person name="Saif S."/>
            <person name="Shea T."/>
            <person name="Sisk P."/>
            <person name="Sykes S."/>
            <person name="Wortman J."/>
            <person name="Nusbaum C."/>
            <person name="Birren B."/>
        </authorList>
    </citation>
    <scope>NUCLEOTIDE SEQUENCE [LARGE SCALE GENOMIC DNA]</scope>
    <source>
        <strain evidence="4 5">ATCC 49720</strain>
    </source>
</reference>
<dbReference type="Gene3D" id="6.10.250.370">
    <property type="match status" value="1"/>
</dbReference>
<organism evidence="4 5">
    <name type="scientific">Afipia clevelandensis ATCC 49720</name>
    <dbReference type="NCBI Taxonomy" id="883079"/>
    <lineage>
        <taxon>Bacteria</taxon>
        <taxon>Pseudomonadati</taxon>
        <taxon>Pseudomonadota</taxon>
        <taxon>Alphaproteobacteria</taxon>
        <taxon>Hyphomicrobiales</taxon>
        <taxon>Nitrobacteraceae</taxon>
        <taxon>Afipia</taxon>
    </lineage>
</organism>
<gene>
    <name evidence="4" type="ORF">HMPREF9696_04169</name>
</gene>
<feature type="domain" description="Integrase catalytic" evidence="3">
    <location>
        <begin position="52"/>
        <end position="232"/>
    </location>
</feature>
<dbReference type="EMBL" id="AGWY01000018">
    <property type="protein sequence ID" value="EKS31948.1"/>
    <property type="molecule type" value="Genomic_DNA"/>
</dbReference>
<dbReference type="GO" id="GO:0015074">
    <property type="term" value="P:DNA integration"/>
    <property type="evidence" value="ECO:0007669"/>
    <property type="project" value="InterPro"/>
</dbReference>
<evidence type="ECO:0000259" key="3">
    <source>
        <dbReference type="PROSITE" id="PS50994"/>
    </source>
</evidence>
<proteinExistence type="predicted"/>
<evidence type="ECO:0000256" key="2">
    <source>
        <dbReference type="SAM" id="Phobius"/>
    </source>
</evidence>
<evidence type="ECO:0000256" key="1">
    <source>
        <dbReference type="SAM" id="MobiDB-lite"/>
    </source>
</evidence>
<feature type="compositionally biased region" description="Polar residues" evidence="1">
    <location>
        <begin position="118"/>
        <end position="133"/>
    </location>
</feature>